<comment type="caution">
    <text evidence="4">The sequence shown here is derived from an EMBL/GenBank/DDBJ whole genome shotgun (WGS) entry which is preliminary data.</text>
</comment>
<gene>
    <name evidence="4" type="primary">cobK</name>
    <name evidence="4" type="ORF">CHF27_011600</name>
</gene>
<dbReference type="NCBIfam" id="TIGR00715">
    <property type="entry name" value="precor6x_red"/>
    <property type="match status" value="1"/>
</dbReference>
<dbReference type="EMBL" id="NOJZ02000027">
    <property type="protein sequence ID" value="RDY22767.1"/>
    <property type="molecule type" value="Genomic_DNA"/>
</dbReference>
<dbReference type="PANTHER" id="PTHR36925:SF1">
    <property type="entry name" value="COBALT-PRECORRIN-6A REDUCTASE"/>
    <property type="match status" value="1"/>
</dbReference>
<evidence type="ECO:0000256" key="2">
    <source>
        <dbReference type="ARBA" id="ARBA00022573"/>
    </source>
</evidence>
<proteinExistence type="predicted"/>
<evidence type="ECO:0000256" key="3">
    <source>
        <dbReference type="ARBA" id="ARBA00023002"/>
    </source>
</evidence>
<evidence type="ECO:0000313" key="5">
    <source>
        <dbReference type="Proteomes" id="UP000243494"/>
    </source>
</evidence>
<dbReference type="InterPro" id="IPR003723">
    <property type="entry name" value="Precorrin-6x_reduct"/>
</dbReference>
<keyword evidence="3 4" id="KW-0560">Oxidoreductase</keyword>
<comment type="pathway">
    <text evidence="1">Cofactor biosynthesis; adenosylcobalamin biosynthesis.</text>
</comment>
<keyword evidence="2" id="KW-0169">Cobalamin biosynthesis</keyword>
<dbReference type="UniPathway" id="UPA00148"/>
<evidence type="ECO:0000313" key="4">
    <source>
        <dbReference type="EMBL" id="RDY22767.1"/>
    </source>
</evidence>
<keyword evidence="5" id="KW-1185">Reference proteome</keyword>
<dbReference type="GO" id="GO:0009236">
    <property type="term" value="P:cobalamin biosynthetic process"/>
    <property type="evidence" value="ECO:0007669"/>
    <property type="project" value="UniProtKB-UniPathway"/>
</dbReference>
<dbReference type="GO" id="GO:0016994">
    <property type="term" value="F:precorrin-6A reductase activity"/>
    <property type="evidence" value="ECO:0007669"/>
    <property type="project" value="UniProtKB-EC"/>
</dbReference>
<organism evidence="4 5">
    <name type="scientific">Romboutsia maritimum</name>
    <dbReference type="NCBI Taxonomy" id="2020948"/>
    <lineage>
        <taxon>Bacteria</taxon>
        <taxon>Bacillati</taxon>
        <taxon>Bacillota</taxon>
        <taxon>Clostridia</taxon>
        <taxon>Peptostreptococcales</taxon>
        <taxon>Peptostreptococcaceae</taxon>
        <taxon>Romboutsia</taxon>
    </lineage>
</organism>
<sequence length="249" mass="27829">MILVLGGTSDSLAICDELNKDVNKSYILSVTTEYGKDLASIYSKNIILGKLTKDDMVAFIKENNIETIIDATHPYAVEVSKNAIECSKITNIDYIRYERKSLIEDITYKNIFVVDDIDEACEIANEKGNTIFIGTGSKNLNQYIEKVPNKKLIARVLPTSEVLISCEKLGLNGDNIIAMKGPFSQCLNEETYKQYKIDLVITKESGVAGGFLEKVLACEKLNIPVVIIRREKINYPSVIHDIKQITLVL</sequence>
<protein>
    <submittedName>
        <fullName evidence="4">Precorrin-6A reductase</fullName>
        <ecNumber evidence="4">1.3.1.54</ecNumber>
    </submittedName>
</protein>
<dbReference type="RefSeq" id="WP_095406019.1">
    <property type="nucleotide sequence ID" value="NZ_NOJZ02000027.1"/>
</dbReference>
<dbReference type="EC" id="1.3.1.54" evidence="4"/>
<dbReference type="Proteomes" id="UP000243494">
    <property type="component" value="Unassembled WGS sequence"/>
</dbReference>
<name>A0A371IQK0_9FIRM</name>
<evidence type="ECO:0000256" key="1">
    <source>
        <dbReference type="ARBA" id="ARBA00004953"/>
    </source>
</evidence>
<reference evidence="4 5" key="1">
    <citation type="journal article" date="2017" name="Genome Announc.">
        <title>Draft Genome Sequence of Romboutsia maritimum sp. nov. Strain CCRI-22766(T), Isolated from Coastal Estuarine Mud.</title>
        <authorList>
            <person name="Maheux A.F."/>
            <person name="Boudreau D.K."/>
            <person name="Berube E."/>
            <person name="Boissinot M."/>
            <person name="Raymond F."/>
            <person name="Brodeur S."/>
            <person name="Corbeil J."/>
            <person name="Brightwell G."/>
            <person name="Broda D."/>
            <person name="Omar R.F."/>
            <person name="Bergeron M.G."/>
        </authorList>
    </citation>
    <scope>NUCLEOTIDE SEQUENCE [LARGE SCALE GENOMIC DNA]</scope>
    <source>
        <strain evidence="4 5">CCRI-22766</strain>
    </source>
</reference>
<accession>A0A371IQK0</accession>
<dbReference type="OrthoDB" id="9780707at2"/>
<dbReference type="PROSITE" id="PS51014">
    <property type="entry name" value="COBK_CBIJ"/>
    <property type="match status" value="1"/>
</dbReference>
<dbReference type="Pfam" id="PF02571">
    <property type="entry name" value="CbiJ"/>
    <property type="match status" value="1"/>
</dbReference>
<dbReference type="PANTHER" id="PTHR36925">
    <property type="entry name" value="COBALT-PRECORRIN-6A REDUCTASE"/>
    <property type="match status" value="1"/>
</dbReference>
<dbReference type="AlphaFoldDB" id="A0A371IQK0"/>